<dbReference type="Proteomes" id="UP000076858">
    <property type="component" value="Unassembled WGS sequence"/>
</dbReference>
<keyword evidence="2" id="KW-1185">Reference proteome</keyword>
<dbReference type="AlphaFoldDB" id="A0A164PMC9"/>
<sequence>MPNRAGYVLKAANKLKSRRRKSTVLDIDCSSYLRVNVFLNQLDFCRLSAGRNFSAEPSLG</sequence>
<evidence type="ECO:0000313" key="1">
    <source>
        <dbReference type="EMBL" id="KZS06968.1"/>
    </source>
</evidence>
<gene>
    <name evidence="1" type="ORF">APZ42_029525</name>
</gene>
<name>A0A164PMC9_9CRUS</name>
<organism evidence="1 2">
    <name type="scientific">Daphnia magna</name>
    <dbReference type="NCBI Taxonomy" id="35525"/>
    <lineage>
        <taxon>Eukaryota</taxon>
        <taxon>Metazoa</taxon>
        <taxon>Ecdysozoa</taxon>
        <taxon>Arthropoda</taxon>
        <taxon>Crustacea</taxon>
        <taxon>Branchiopoda</taxon>
        <taxon>Diplostraca</taxon>
        <taxon>Cladocera</taxon>
        <taxon>Anomopoda</taxon>
        <taxon>Daphniidae</taxon>
        <taxon>Daphnia</taxon>
    </lineage>
</organism>
<reference evidence="1 2" key="1">
    <citation type="submission" date="2016-03" db="EMBL/GenBank/DDBJ databases">
        <title>EvidentialGene: Evidence-directed Construction of Genes on Genomes.</title>
        <authorList>
            <person name="Gilbert D.G."/>
            <person name="Choi J.-H."/>
            <person name="Mockaitis K."/>
            <person name="Colbourne J."/>
            <person name="Pfrender M."/>
        </authorList>
    </citation>
    <scope>NUCLEOTIDE SEQUENCE [LARGE SCALE GENOMIC DNA]</scope>
    <source>
        <strain evidence="1 2">Xinb3</strain>
        <tissue evidence="1">Complete organism</tissue>
    </source>
</reference>
<dbReference type="EMBL" id="LRGB01002580">
    <property type="protein sequence ID" value="KZS06968.1"/>
    <property type="molecule type" value="Genomic_DNA"/>
</dbReference>
<evidence type="ECO:0000313" key="2">
    <source>
        <dbReference type="Proteomes" id="UP000076858"/>
    </source>
</evidence>
<comment type="caution">
    <text evidence="1">The sequence shown here is derived from an EMBL/GenBank/DDBJ whole genome shotgun (WGS) entry which is preliminary data.</text>
</comment>
<proteinExistence type="predicted"/>
<protein>
    <submittedName>
        <fullName evidence="1">Uncharacterized protein</fullName>
    </submittedName>
</protein>
<accession>A0A164PMC9</accession>